<dbReference type="STRING" id="234267.Acid_4542"/>
<keyword evidence="1" id="KW-0812">Transmembrane</keyword>
<dbReference type="EMBL" id="CP000473">
    <property type="protein sequence ID" value="ABJ85501.1"/>
    <property type="molecule type" value="Genomic_DNA"/>
</dbReference>
<evidence type="ECO:0000256" key="1">
    <source>
        <dbReference type="SAM" id="Phobius"/>
    </source>
</evidence>
<keyword evidence="1" id="KW-0472">Membrane</keyword>
<reference evidence="3" key="1">
    <citation type="submission" date="2006-10" db="EMBL/GenBank/DDBJ databases">
        <title>Complete sequence of Solibacter usitatus Ellin6076.</title>
        <authorList>
            <consortium name="US DOE Joint Genome Institute"/>
            <person name="Copeland A."/>
            <person name="Lucas S."/>
            <person name="Lapidus A."/>
            <person name="Barry K."/>
            <person name="Detter J.C."/>
            <person name="Glavina del Rio T."/>
            <person name="Hammon N."/>
            <person name="Israni S."/>
            <person name="Dalin E."/>
            <person name="Tice H."/>
            <person name="Pitluck S."/>
            <person name="Thompson L.S."/>
            <person name="Brettin T."/>
            <person name="Bruce D."/>
            <person name="Han C."/>
            <person name="Tapia R."/>
            <person name="Gilna P."/>
            <person name="Schmutz J."/>
            <person name="Larimer F."/>
            <person name="Land M."/>
            <person name="Hauser L."/>
            <person name="Kyrpides N."/>
            <person name="Mikhailova N."/>
            <person name="Janssen P.H."/>
            <person name="Kuske C.R."/>
            <person name="Richardson P."/>
        </authorList>
    </citation>
    <scope>NUCLEOTIDE SEQUENCE</scope>
    <source>
        <strain evidence="3">Ellin6076</strain>
    </source>
</reference>
<dbReference type="InParanoid" id="Q01XW4"/>
<evidence type="ECO:0000313" key="3">
    <source>
        <dbReference type="EMBL" id="ABJ85501.1"/>
    </source>
</evidence>
<gene>
    <name evidence="3" type="ordered locus">Acid_4542</name>
</gene>
<protein>
    <submittedName>
        <fullName evidence="3">TadE family protein</fullName>
    </submittedName>
</protein>
<dbReference type="Pfam" id="PF07811">
    <property type="entry name" value="TadE"/>
    <property type="match status" value="1"/>
</dbReference>
<proteinExistence type="predicted"/>
<sequence length="175" mass="18728" precursor="true">MPRKANSKRRKGAELLEFTLALLPLLMMVFVMLDAAWAIFVKSTLAFAVRTGVRQGITITKTQAGSSDLTTMVKNIVRANSLGFLSDTSKIKVNFYHPPDDPTSTAALVDVTTDATGNNPLNIMQVSIQGYTLGPLIPRLFGLKTPIDKSGTTIAAVSADLIEPSRDVPPKGSAP</sequence>
<evidence type="ECO:0000259" key="2">
    <source>
        <dbReference type="Pfam" id="PF07811"/>
    </source>
</evidence>
<dbReference type="KEGG" id="sus:Acid_4542"/>
<keyword evidence="1" id="KW-1133">Transmembrane helix</keyword>
<dbReference type="AlphaFoldDB" id="Q01XW4"/>
<name>Q01XW4_SOLUE</name>
<organism evidence="3">
    <name type="scientific">Solibacter usitatus (strain Ellin6076)</name>
    <dbReference type="NCBI Taxonomy" id="234267"/>
    <lineage>
        <taxon>Bacteria</taxon>
        <taxon>Pseudomonadati</taxon>
        <taxon>Acidobacteriota</taxon>
        <taxon>Terriglobia</taxon>
        <taxon>Bryobacterales</taxon>
        <taxon>Solibacteraceae</taxon>
        <taxon>Candidatus Solibacter</taxon>
    </lineage>
</organism>
<dbReference type="HOGENOM" id="CLU_1531547_0_0_0"/>
<feature type="transmembrane region" description="Helical" evidence="1">
    <location>
        <begin position="20"/>
        <end position="40"/>
    </location>
</feature>
<accession>Q01XW4</accession>
<feature type="domain" description="TadE-like" evidence="2">
    <location>
        <begin position="12"/>
        <end position="54"/>
    </location>
</feature>
<dbReference type="InterPro" id="IPR012495">
    <property type="entry name" value="TadE-like_dom"/>
</dbReference>